<accession>A0A0D3CU61</accession>
<evidence type="ECO:0000313" key="2">
    <source>
        <dbReference type="EnsemblPlants" id="Bo6g072300.1"/>
    </source>
</evidence>
<reference evidence="2" key="2">
    <citation type="submission" date="2015-03" db="UniProtKB">
        <authorList>
            <consortium name="EnsemblPlants"/>
        </authorList>
    </citation>
    <scope>IDENTIFICATION</scope>
</reference>
<reference evidence="2 3" key="1">
    <citation type="journal article" date="2014" name="Genome Biol.">
        <title>Transcriptome and methylome profiling reveals relics of genome dominance in the mesopolyploid Brassica oleracea.</title>
        <authorList>
            <person name="Parkin I.A."/>
            <person name="Koh C."/>
            <person name="Tang H."/>
            <person name="Robinson S.J."/>
            <person name="Kagale S."/>
            <person name="Clarke W.E."/>
            <person name="Town C.D."/>
            <person name="Nixon J."/>
            <person name="Krishnakumar V."/>
            <person name="Bidwell S.L."/>
            <person name="Denoeud F."/>
            <person name="Belcram H."/>
            <person name="Links M.G."/>
            <person name="Just J."/>
            <person name="Clarke C."/>
            <person name="Bender T."/>
            <person name="Huebert T."/>
            <person name="Mason A.S."/>
            <person name="Pires J.C."/>
            <person name="Barker G."/>
            <person name="Moore J."/>
            <person name="Walley P.G."/>
            <person name="Manoli S."/>
            <person name="Batley J."/>
            <person name="Edwards D."/>
            <person name="Nelson M.N."/>
            <person name="Wang X."/>
            <person name="Paterson A.H."/>
            <person name="King G."/>
            <person name="Bancroft I."/>
            <person name="Chalhoub B."/>
            <person name="Sharpe A.G."/>
        </authorList>
    </citation>
    <scope>NUCLEOTIDE SEQUENCE</scope>
    <source>
        <strain evidence="2 3">cv. TO1000</strain>
    </source>
</reference>
<dbReference type="Proteomes" id="UP000032141">
    <property type="component" value="Chromosome C6"/>
</dbReference>
<name>A0A0D3CU61_BRAOL</name>
<keyword evidence="3" id="KW-1185">Reference proteome</keyword>
<proteinExistence type="predicted"/>
<sequence>MVRLTHKMKKQSKEPEKVTRSKVWIEAHTHKDGRPARPEFEETIEKVKTIDSELDSTVSTNIKEDAVSKVLGQDIPGRVRGLGRGIIASKLAILAARDTYVMKLEAKQAELVDVVRGLQEQLHNLTESRRVEVGSTTSEVNTDVYKGGHGCQILDWCVEEEVVIGEGEFVSADAEYKIGHIPIGPNTAAIIVKSYEEQEAGPLWRPSVTVRTLRQAVGQVIAWPVDRFILDSEMDSPTHKTAGSAVTSDDKINIYDWNSTGVTVAEGSLCSTDPDDLVNDIPLGPGVAIVKVDVAVVEDAYQWRPVSDEMFLMSHAVKMKISWPLNKIQQISQQAMKETISKNSSPKSVSHSSDSSKSGKRKCVLLDCKNAKVGQ</sequence>
<dbReference type="Gramene" id="Bo6g072300.1">
    <property type="protein sequence ID" value="Bo6g072300.1"/>
    <property type="gene ID" value="Bo6g072300"/>
</dbReference>
<evidence type="ECO:0000313" key="3">
    <source>
        <dbReference type="Proteomes" id="UP000032141"/>
    </source>
</evidence>
<dbReference type="EnsemblPlants" id="Bo6g072300.1">
    <property type="protein sequence ID" value="Bo6g072300.1"/>
    <property type="gene ID" value="Bo6g072300"/>
</dbReference>
<dbReference type="AlphaFoldDB" id="A0A0D3CU61"/>
<feature type="region of interest" description="Disordered" evidence="1">
    <location>
        <begin position="337"/>
        <end position="360"/>
    </location>
</feature>
<dbReference type="HOGENOM" id="CLU_738415_0_0_1"/>
<dbReference type="InterPro" id="IPR004252">
    <property type="entry name" value="Probable_transposase_24"/>
</dbReference>
<protein>
    <submittedName>
        <fullName evidence="2">Uncharacterized protein</fullName>
    </submittedName>
</protein>
<dbReference type="PANTHER" id="PTHR33018">
    <property type="entry name" value="OS10G0338966 PROTEIN-RELATED"/>
    <property type="match status" value="1"/>
</dbReference>
<dbReference type="PANTHER" id="PTHR33018:SF34">
    <property type="entry name" value="OS02G0472350 PROTEIN"/>
    <property type="match status" value="1"/>
</dbReference>
<dbReference type="OMA" id="MFLMSHA"/>
<dbReference type="Pfam" id="PF03004">
    <property type="entry name" value="Transposase_24"/>
    <property type="match status" value="1"/>
</dbReference>
<feature type="compositionally biased region" description="Low complexity" evidence="1">
    <location>
        <begin position="341"/>
        <end position="356"/>
    </location>
</feature>
<organism evidence="2 3">
    <name type="scientific">Brassica oleracea var. oleracea</name>
    <dbReference type="NCBI Taxonomy" id="109376"/>
    <lineage>
        <taxon>Eukaryota</taxon>
        <taxon>Viridiplantae</taxon>
        <taxon>Streptophyta</taxon>
        <taxon>Embryophyta</taxon>
        <taxon>Tracheophyta</taxon>
        <taxon>Spermatophyta</taxon>
        <taxon>Magnoliopsida</taxon>
        <taxon>eudicotyledons</taxon>
        <taxon>Gunneridae</taxon>
        <taxon>Pentapetalae</taxon>
        <taxon>rosids</taxon>
        <taxon>malvids</taxon>
        <taxon>Brassicales</taxon>
        <taxon>Brassicaceae</taxon>
        <taxon>Brassiceae</taxon>
        <taxon>Brassica</taxon>
    </lineage>
</organism>
<evidence type="ECO:0000256" key="1">
    <source>
        <dbReference type="SAM" id="MobiDB-lite"/>
    </source>
</evidence>